<gene>
    <name evidence="1" type="ORF">GCM10011398_27130</name>
</gene>
<comment type="caution">
    <text evidence="1">The sequence shown here is derived from an EMBL/GenBank/DDBJ whole genome shotgun (WGS) entry which is preliminary data.</text>
</comment>
<evidence type="ECO:0000313" key="1">
    <source>
        <dbReference type="EMBL" id="GGG80335.1"/>
    </source>
</evidence>
<accession>A0A917HIL0</accession>
<reference evidence="1" key="2">
    <citation type="submission" date="2020-09" db="EMBL/GenBank/DDBJ databases">
        <authorList>
            <person name="Sun Q."/>
            <person name="Zhou Y."/>
        </authorList>
    </citation>
    <scope>NUCLEOTIDE SEQUENCE</scope>
    <source>
        <strain evidence="1">CGMCC 1.12754</strain>
    </source>
</reference>
<protein>
    <submittedName>
        <fullName evidence="1">Uncharacterized protein</fullName>
    </submittedName>
</protein>
<organism evidence="1 2">
    <name type="scientific">Virgibacillus oceani</name>
    <dbReference type="NCBI Taxonomy" id="1479511"/>
    <lineage>
        <taxon>Bacteria</taxon>
        <taxon>Bacillati</taxon>
        <taxon>Bacillota</taxon>
        <taxon>Bacilli</taxon>
        <taxon>Bacillales</taxon>
        <taxon>Bacillaceae</taxon>
        <taxon>Virgibacillus</taxon>
    </lineage>
</organism>
<sequence length="44" mass="5360">MGFNEELIRSISEARIERIKKMTYGRKKINRANKFNLFRKKRTS</sequence>
<keyword evidence="2" id="KW-1185">Reference proteome</keyword>
<dbReference type="AlphaFoldDB" id="A0A917HIL0"/>
<dbReference type="Proteomes" id="UP000622860">
    <property type="component" value="Unassembled WGS sequence"/>
</dbReference>
<evidence type="ECO:0000313" key="2">
    <source>
        <dbReference type="Proteomes" id="UP000622860"/>
    </source>
</evidence>
<dbReference type="EMBL" id="BMFR01000012">
    <property type="protein sequence ID" value="GGG80335.1"/>
    <property type="molecule type" value="Genomic_DNA"/>
</dbReference>
<dbReference type="RefSeq" id="WP_268233841.1">
    <property type="nucleotide sequence ID" value="NZ_BMFR01000012.1"/>
</dbReference>
<reference evidence="1" key="1">
    <citation type="journal article" date="2014" name="Int. J. Syst. Evol. Microbiol.">
        <title>Complete genome sequence of Corynebacterium casei LMG S-19264T (=DSM 44701T), isolated from a smear-ripened cheese.</title>
        <authorList>
            <consortium name="US DOE Joint Genome Institute (JGI-PGF)"/>
            <person name="Walter F."/>
            <person name="Albersmeier A."/>
            <person name="Kalinowski J."/>
            <person name="Ruckert C."/>
        </authorList>
    </citation>
    <scope>NUCLEOTIDE SEQUENCE</scope>
    <source>
        <strain evidence="1">CGMCC 1.12754</strain>
    </source>
</reference>
<proteinExistence type="predicted"/>
<name>A0A917HIL0_9BACI</name>